<proteinExistence type="predicted"/>
<feature type="chain" id="PRO_5002125729" evidence="1">
    <location>
        <begin position="21"/>
        <end position="173"/>
    </location>
</feature>
<dbReference type="Pfam" id="PF11072">
    <property type="entry name" value="DUF2859"/>
    <property type="match status" value="1"/>
</dbReference>
<dbReference type="Proteomes" id="UP000032930">
    <property type="component" value="Chromosome"/>
</dbReference>
<feature type="signal peptide" evidence="1">
    <location>
        <begin position="1"/>
        <end position="20"/>
    </location>
</feature>
<accession>A0A0B6XC10</accession>
<keyword evidence="1" id="KW-0732">Signal</keyword>
<protein>
    <submittedName>
        <fullName evidence="2">Secreted protein</fullName>
    </submittedName>
</protein>
<dbReference type="RefSeq" id="WP_046337405.1">
    <property type="nucleotide sequence ID" value="NZ_CAWMEF010000001.1"/>
</dbReference>
<organism evidence="2 3">
    <name type="scientific">Xenorhabdus bovienii</name>
    <name type="common">Xenorhabdus nematophila subsp. bovienii</name>
    <dbReference type="NCBI Taxonomy" id="40576"/>
    <lineage>
        <taxon>Bacteria</taxon>
        <taxon>Pseudomonadati</taxon>
        <taxon>Pseudomonadota</taxon>
        <taxon>Gammaproteobacteria</taxon>
        <taxon>Enterobacterales</taxon>
        <taxon>Morganellaceae</taxon>
        <taxon>Xenorhabdus</taxon>
    </lineage>
</organism>
<name>A0A0B6XC10_XENBV</name>
<sequence>MKFRLFSVLSLCVISFSSFAELEVVADLGGENTSYYFDAINNESNEWSEIPESGKIPPEQPSFEMVLPIKTPEMSPGKVIERPLSLQGVGTLFLIGDDELSRTWLIQNVDNLKRLNAVGMVIQVDSANSFFELKQLGNGILLSPISGSDLAKRLQLTHYPVLITETGLTQQVP</sequence>
<evidence type="ECO:0000313" key="3">
    <source>
        <dbReference type="Proteomes" id="UP000032930"/>
    </source>
</evidence>
<reference evidence="2 3" key="1">
    <citation type="submission" date="2014-02" db="EMBL/GenBank/DDBJ databases">
        <authorList>
            <person name="Genoscope - CEA"/>
        </authorList>
    </citation>
    <scope>NUCLEOTIDE SEQUENCE [LARGE SCALE GENOMIC DNA]</scope>
    <source>
        <strain evidence="2 3">CS03</strain>
    </source>
</reference>
<gene>
    <name evidence="2" type="ORF">XBW1_3784</name>
</gene>
<evidence type="ECO:0000313" key="2">
    <source>
        <dbReference type="EMBL" id="CDM91140.1"/>
    </source>
</evidence>
<evidence type="ECO:0000256" key="1">
    <source>
        <dbReference type="SAM" id="SignalP"/>
    </source>
</evidence>
<dbReference type="KEGG" id="xbv:XBW1_3784"/>
<dbReference type="AlphaFoldDB" id="A0A0B6XC10"/>
<dbReference type="InterPro" id="IPR021300">
    <property type="entry name" value="Integr_conj_element_PFL4695"/>
</dbReference>
<dbReference type="EMBL" id="FO818637">
    <property type="protein sequence ID" value="CDM91140.1"/>
    <property type="molecule type" value="Genomic_DNA"/>
</dbReference>
<dbReference type="NCBIfam" id="TIGR03765">
    <property type="entry name" value="ICE_PFL_4695"/>
    <property type="match status" value="1"/>
</dbReference>